<dbReference type="EMBL" id="SZQL01000013">
    <property type="protein sequence ID" value="TKK66993.1"/>
    <property type="molecule type" value="Genomic_DNA"/>
</dbReference>
<sequence>MKKLMVPAAMLAAVVMVVSCDKDNDKPANTTLQKIQAKWNVTSIKLDAGEEDSTYTGVAADYIDFRTDGKVYTNVAGEKDTTAYSVVNDTKLVVDGDTAVIKQLSSSQFVFEAKEAIVEDTLTTTYTLSK</sequence>
<dbReference type="OrthoDB" id="680962at2"/>
<dbReference type="Proteomes" id="UP000305848">
    <property type="component" value="Unassembled WGS sequence"/>
</dbReference>
<dbReference type="AlphaFoldDB" id="A0A4V5UU28"/>
<evidence type="ECO:0000313" key="2">
    <source>
        <dbReference type="EMBL" id="TKK66993.1"/>
    </source>
</evidence>
<organism evidence="2 3">
    <name type="scientific">Ilyomonas limi</name>
    <dbReference type="NCBI Taxonomy" id="2575867"/>
    <lineage>
        <taxon>Bacteria</taxon>
        <taxon>Pseudomonadati</taxon>
        <taxon>Bacteroidota</taxon>
        <taxon>Chitinophagia</taxon>
        <taxon>Chitinophagales</taxon>
        <taxon>Chitinophagaceae</taxon>
        <taxon>Ilyomonas</taxon>
    </lineage>
</organism>
<feature type="signal peptide" evidence="1">
    <location>
        <begin position="1"/>
        <end position="19"/>
    </location>
</feature>
<gene>
    <name evidence="2" type="ORF">FC093_15970</name>
</gene>
<accession>A0A4V5UU28</accession>
<reference evidence="2 3" key="1">
    <citation type="submission" date="2019-05" db="EMBL/GenBank/DDBJ databases">
        <title>Panacibacter sp. strain 17mud1-8 Genome sequencing and assembly.</title>
        <authorList>
            <person name="Chhetri G."/>
        </authorList>
    </citation>
    <scope>NUCLEOTIDE SEQUENCE [LARGE SCALE GENOMIC DNA]</scope>
    <source>
        <strain evidence="2 3">17mud1-8</strain>
    </source>
</reference>
<proteinExistence type="predicted"/>
<name>A0A4V5UU28_9BACT</name>
<evidence type="ECO:0000256" key="1">
    <source>
        <dbReference type="SAM" id="SignalP"/>
    </source>
</evidence>
<dbReference type="RefSeq" id="WP_137262810.1">
    <property type="nucleotide sequence ID" value="NZ_SZQL01000013.1"/>
</dbReference>
<keyword evidence="3" id="KW-1185">Reference proteome</keyword>
<evidence type="ECO:0000313" key="3">
    <source>
        <dbReference type="Proteomes" id="UP000305848"/>
    </source>
</evidence>
<comment type="caution">
    <text evidence="2">The sequence shown here is derived from an EMBL/GenBank/DDBJ whole genome shotgun (WGS) entry which is preliminary data.</text>
</comment>
<evidence type="ECO:0008006" key="4">
    <source>
        <dbReference type="Google" id="ProtNLM"/>
    </source>
</evidence>
<feature type="chain" id="PRO_5020767451" description="Lipocalin-like domain-containing protein" evidence="1">
    <location>
        <begin position="20"/>
        <end position="130"/>
    </location>
</feature>
<keyword evidence="1" id="KW-0732">Signal</keyword>
<protein>
    <recommendedName>
        <fullName evidence="4">Lipocalin-like domain-containing protein</fullName>
    </recommendedName>
</protein>
<dbReference type="PROSITE" id="PS51257">
    <property type="entry name" value="PROKAR_LIPOPROTEIN"/>
    <property type="match status" value="1"/>
</dbReference>